<dbReference type="PANTHER" id="PTHR12832:SF11">
    <property type="entry name" value="LD23868P"/>
    <property type="match status" value="1"/>
</dbReference>
<evidence type="ECO:0000313" key="2">
    <source>
        <dbReference type="EMBL" id="CAD9245338.1"/>
    </source>
</evidence>
<dbReference type="EMBL" id="HBGJ01005981">
    <property type="protein sequence ID" value="CAD9245338.1"/>
    <property type="molecule type" value="Transcribed_RNA"/>
</dbReference>
<gene>
    <name evidence="2" type="ORF">PPAR1163_LOCUS3687</name>
</gene>
<comment type="similarity">
    <text evidence="1">Belongs to the TCP11 family.</text>
</comment>
<organism evidence="2">
    <name type="scientific">Phaeomonas parva</name>
    <dbReference type="NCBI Taxonomy" id="124430"/>
    <lineage>
        <taxon>Eukaryota</taxon>
        <taxon>Sar</taxon>
        <taxon>Stramenopiles</taxon>
        <taxon>Ochrophyta</taxon>
        <taxon>Pinguiophyceae</taxon>
        <taxon>Pinguiochrysidales</taxon>
        <taxon>Pinguiochrysidaceae</taxon>
        <taxon>Phaeomonas</taxon>
    </lineage>
</organism>
<dbReference type="InterPro" id="IPR008862">
    <property type="entry name" value="Tcp11"/>
</dbReference>
<dbReference type="Pfam" id="PF05794">
    <property type="entry name" value="Tcp11"/>
    <property type="match status" value="1"/>
</dbReference>
<dbReference type="AlphaFoldDB" id="A0A7S1TSU9"/>
<name>A0A7S1TSU9_9STRA</name>
<proteinExistence type="inferred from homology"/>
<protein>
    <submittedName>
        <fullName evidence="2">Uncharacterized protein</fullName>
    </submittedName>
</protein>
<accession>A0A7S1TSU9</accession>
<dbReference type="GO" id="GO:0007165">
    <property type="term" value="P:signal transduction"/>
    <property type="evidence" value="ECO:0007669"/>
    <property type="project" value="TreeGrafter"/>
</dbReference>
<sequence>MQALGHGLRRQDVARLRHEVADCLRFAIDRLANLIAPAREGDYHAWARQVGSRLDLWSSGAESAATGDWKELVFCLPAVLSRLFHTITLTKADSLQAQVDALRPVLGMHGANYERSKFLSRLAQGLGAADPEHASFPPADVLRALPRTHRLLSMLLQTMGKAANTTAVHLYKSDEWKALYDKPVDAANALTGEAAGSIISTLKAGGAKLRFASGAVFSHIILHLLQAPVRLDAGPDLVLPEFLVLDASRFAKARDVLDRACLVVAMATLTQQVAARNRRVFGLAQMQALIERLNILLRDGTSGGAGQNVTLPALVDECVRAAEGSAPGTELPKEEVAALRVLIPNAASADHAIFKIVHKRVLGAWVHFLPFTHPDFLGRSEGAIPSSLDVASRDEGERAIARVSPGFNQTELGKELIAVGDALGKVMRHSIVVQGELVTALLQHLVRI</sequence>
<evidence type="ECO:0000256" key="1">
    <source>
        <dbReference type="ARBA" id="ARBA00010954"/>
    </source>
</evidence>
<dbReference type="PANTHER" id="PTHR12832">
    <property type="entry name" value="TESTIS-SPECIFIC PROTEIN PBS13 T-COMPLEX 11"/>
    <property type="match status" value="1"/>
</dbReference>
<reference evidence="2" key="1">
    <citation type="submission" date="2021-01" db="EMBL/GenBank/DDBJ databases">
        <authorList>
            <person name="Corre E."/>
            <person name="Pelletier E."/>
            <person name="Niang G."/>
            <person name="Scheremetjew M."/>
            <person name="Finn R."/>
            <person name="Kale V."/>
            <person name="Holt S."/>
            <person name="Cochrane G."/>
            <person name="Meng A."/>
            <person name="Brown T."/>
            <person name="Cohen L."/>
        </authorList>
    </citation>
    <scope>NUCLEOTIDE SEQUENCE</scope>
    <source>
        <strain evidence="2">CCMP2877</strain>
    </source>
</reference>